<dbReference type="Proteomes" id="UP000007110">
    <property type="component" value="Unassembled WGS sequence"/>
</dbReference>
<dbReference type="GeneID" id="100888533"/>
<accession>A0A7M7GIM6</accession>
<sequence>MATHTSKYLQLPSASSCDIGKPSPLAMLAATCRKIGTSPRVSSRRVLSLSTTSPQPQTTALPNTPVCTPTCSYLPPTPPPSPPMQITLTSPSSSSALSMSPQPLPLQSVSPAFTGHQTCYYPPYQPVMRYSPYSTTPLSRPRVQPSSMSYHSATTPYSPCTPMMVPTFNHTLLHPHSSSSSYMFGVYPHHDQPVHATMSSMKVRHTRNRRSCRLNINDEEEEIIDVVSL</sequence>
<dbReference type="RefSeq" id="XP_003728700.1">
    <property type="nucleotide sequence ID" value="XM_003728652.3"/>
</dbReference>
<dbReference type="KEGG" id="spu:100888533"/>
<organism evidence="1 2">
    <name type="scientific">Strongylocentrotus purpuratus</name>
    <name type="common">Purple sea urchin</name>
    <dbReference type="NCBI Taxonomy" id="7668"/>
    <lineage>
        <taxon>Eukaryota</taxon>
        <taxon>Metazoa</taxon>
        <taxon>Echinodermata</taxon>
        <taxon>Eleutherozoa</taxon>
        <taxon>Echinozoa</taxon>
        <taxon>Echinoidea</taxon>
        <taxon>Euechinoidea</taxon>
        <taxon>Echinacea</taxon>
        <taxon>Camarodonta</taxon>
        <taxon>Echinidea</taxon>
        <taxon>Strongylocentrotidae</taxon>
        <taxon>Strongylocentrotus</taxon>
    </lineage>
</organism>
<dbReference type="EnsemblMetazoa" id="XM_003728652">
    <property type="protein sequence ID" value="XP_003728700"/>
    <property type="gene ID" value="LOC100888533"/>
</dbReference>
<evidence type="ECO:0000313" key="1">
    <source>
        <dbReference type="EnsemblMetazoa" id="XP_003728700"/>
    </source>
</evidence>
<reference evidence="1" key="2">
    <citation type="submission" date="2021-01" db="UniProtKB">
        <authorList>
            <consortium name="EnsemblMetazoa"/>
        </authorList>
    </citation>
    <scope>IDENTIFICATION</scope>
</reference>
<reference evidence="2" key="1">
    <citation type="submission" date="2015-02" db="EMBL/GenBank/DDBJ databases">
        <title>Genome sequencing for Strongylocentrotus purpuratus.</title>
        <authorList>
            <person name="Murali S."/>
            <person name="Liu Y."/>
            <person name="Vee V."/>
            <person name="English A."/>
            <person name="Wang M."/>
            <person name="Skinner E."/>
            <person name="Han Y."/>
            <person name="Muzny D.M."/>
            <person name="Worley K.C."/>
            <person name="Gibbs R.A."/>
        </authorList>
    </citation>
    <scope>NUCLEOTIDE SEQUENCE</scope>
</reference>
<dbReference type="AlphaFoldDB" id="A0A7M7GIM6"/>
<dbReference type="OMA" id="MSYHSAT"/>
<name>A0A7M7GIM6_STRPU</name>
<evidence type="ECO:0000313" key="2">
    <source>
        <dbReference type="Proteomes" id="UP000007110"/>
    </source>
</evidence>
<dbReference type="InParanoid" id="A0A7M7GIM6"/>
<keyword evidence="2" id="KW-1185">Reference proteome</keyword>
<dbReference type="OrthoDB" id="10158384at2759"/>
<protein>
    <submittedName>
        <fullName evidence="1">Uncharacterized protein</fullName>
    </submittedName>
</protein>
<proteinExistence type="predicted"/>